<feature type="transmembrane region" description="Helical" evidence="7">
    <location>
        <begin position="173"/>
        <end position="195"/>
    </location>
</feature>
<name>A0ABS4SW91_9PROT</name>
<feature type="transmembrane region" description="Helical" evidence="7">
    <location>
        <begin position="398"/>
        <end position="414"/>
    </location>
</feature>
<feature type="transmembrane region" description="Helical" evidence="7">
    <location>
        <begin position="568"/>
        <end position="588"/>
    </location>
</feature>
<feature type="transmembrane region" description="Helical" evidence="7">
    <location>
        <begin position="51"/>
        <end position="70"/>
    </location>
</feature>
<evidence type="ECO:0000256" key="2">
    <source>
        <dbReference type="ARBA" id="ARBA00022448"/>
    </source>
</evidence>
<dbReference type="PROSITE" id="PS51202">
    <property type="entry name" value="RCK_C"/>
    <property type="match status" value="2"/>
</dbReference>
<keyword evidence="3 7" id="KW-0812">Transmembrane</keyword>
<comment type="subcellular location">
    <subcellularLocation>
        <location evidence="1">Membrane</location>
        <topology evidence="1">Multi-pass membrane protein</topology>
    </subcellularLocation>
</comment>
<evidence type="ECO:0000256" key="6">
    <source>
        <dbReference type="ARBA" id="ARBA00023136"/>
    </source>
</evidence>
<dbReference type="EMBL" id="JAGINP010000035">
    <property type="protein sequence ID" value="MBP2296819.1"/>
    <property type="molecule type" value="Genomic_DNA"/>
</dbReference>
<keyword evidence="4" id="KW-0677">Repeat</keyword>
<keyword evidence="5 7" id="KW-1133">Transmembrane helix</keyword>
<dbReference type="InterPro" id="IPR006037">
    <property type="entry name" value="RCK_C"/>
</dbReference>
<accession>A0ABS4SW91</accession>
<dbReference type="Gene3D" id="3.30.70.1450">
    <property type="entry name" value="Regulator of K+ conductance, C-terminal domain"/>
    <property type="match status" value="2"/>
</dbReference>
<feature type="domain" description="RCK C-terminal" evidence="8">
    <location>
        <begin position="298"/>
        <end position="382"/>
    </location>
</feature>
<feature type="transmembrane region" description="Helical" evidence="7">
    <location>
        <begin position="445"/>
        <end position="463"/>
    </location>
</feature>
<evidence type="ECO:0000313" key="9">
    <source>
        <dbReference type="EMBL" id="MBP2296819.1"/>
    </source>
</evidence>
<dbReference type="InterPro" id="IPR036721">
    <property type="entry name" value="RCK_C_sf"/>
</dbReference>
<evidence type="ECO:0000256" key="1">
    <source>
        <dbReference type="ARBA" id="ARBA00004141"/>
    </source>
</evidence>
<feature type="transmembrane region" description="Helical" evidence="7">
    <location>
        <begin position="483"/>
        <end position="500"/>
    </location>
</feature>
<evidence type="ECO:0000256" key="3">
    <source>
        <dbReference type="ARBA" id="ARBA00022692"/>
    </source>
</evidence>
<dbReference type="InterPro" id="IPR004680">
    <property type="entry name" value="Cit_transptr-like_dom"/>
</dbReference>
<proteinExistence type="predicted"/>
<dbReference type="SUPFAM" id="SSF116726">
    <property type="entry name" value="TrkA C-terminal domain-like"/>
    <property type="match status" value="2"/>
</dbReference>
<feature type="transmembrane region" description="Helical" evidence="7">
    <location>
        <begin position="140"/>
        <end position="161"/>
    </location>
</feature>
<keyword evidence="10" id="KW-1185">Reference proteome</keyword>
<feature type="transmembrane region" description="Helical" evidence="7">
    <location>
        <begin position="507"/>
        <end position="524"/>
    </location>
</feature>
<evidence type="ECO:0000256" key="5">
    <source>
        <dbReference type="ARBA" id="ARBA00022989"/>
    </source>
</evidence>
<keyword evidence="2" id="KW-0813">Transport</keyword>
<dbReference type="RefSeq" id="WP_246501093.1">
    <property type="nucleotide sequence ID" value="NZ_JAGINP010000035.1"/>
</dbReference>
<organism evidence="9 10">
    <name type="scientific">Azospirillum rugosum</name>
    <dbReference type="NCBI Taxonomy" id="416170"/>
    <lineage>
        <taxon>Bacteria</taxon>
        <taxon>Pseudomonadati</taxon>
        <taxon>Pseudomonadota</taxon>
        <taxon>Alphaproteobacteria</taxon>
        <taxon>Rhodospirillales</taxon>
        <taxon>Azospirillaceae</taxon>
        <taxon>Azospirillum</taxon>
    </lineage>
</organism>
<keyword evidence="6 7" id="KW-0472">Membrane</keyword>
<protein>
    <submittedName>
        <fullName evidence="9">Di/tricarboxylate transporter</fullName>
    </submittedName>
</protein>
<feature type="transmembrane region" description="Helical" evidence="7">
    <location>
        <begin position="91"/>
        <end position="109"/>
    </location>
</feature>
<dbReference type="Pfam" id="PF02080">
    <property type="entry name" value="TrkA_C"/>
    <property type="match status" value="2"/>
</dbReference>
<evidence type="ECO:0000256" key="7">
    <source>
        <dbReference type="SAM" id="Phobius"/>
    </source>
</evidence>
<dbReference type="PANTHER" id="PTHR43652:SF2">
    <property type="entry name" value="BASIC AMINO ACID ANTIPORTER YFCC-RELATED"/>
    <property type="match status" value="1"/>
</dbReference>
<evidence type="ECO:0000313" key="10">
    <source>
        <dbReference type="Proteomes" id="UP000781958"/>
    </source>
</evidence>
<evidence type="ECO:0000256" key="4">
    <source>
        <dbReference type="ARBA" id="ARBA00022737"/>
    </source>
</evidence>
<gene>
    <name evidence="9" type="ORF">J2851_006637</name>
</gene>
<dbReference type="InterPro" id="IPR051679">
    <property type="entry name" value="DASS-Related_Transporters"/>
</dbReference>
<evidence type="ECO:0000259" key="8">
    <source>
        <dbReference type="PROSITE" id="PS51202"/>
    </source>
</evidence>
<feature type="domain" description="RCK C-terminal" evidence="8">
    <location>
        <begin position="208"/>
        <end position="292"/>
    </location>
</feature>
<dbReference type="PANTHER" id="PTHR43652">
    <property type="entry name" value="BASIC AMINO ACID ANTIPORTER YFCC-RELATED"/>
    <property type="match status" value="1"/>
</dbReference>
<comment type="caution">
    <text evidence="9">The sequence shown here is derived from an EMBL/GenBank/DDBJ whole genome shotgun (WGS) entry which is preliminary data.</text>
</comment>
<dbReference type="Pfam" id="PF03600">
    <property type="entry name" value="CitMHS"/>
    <property type="match status" value="1"/>
</dbReference>
<sequence length="590" mass="62714">MTADQIFVLILLAGVFVAFIREWAPADLVALSTTAILLATGILTTNETLEVFSNAGVLTVGAMFVLSAALDRTGCIEALGNASLALVGRSRRVALLGLILLAAAVSAVINNTPVVVILTPVVIRLCHHLKIAPSKMLIPLSYAAVFGGTCTLVGTSTNLLVDGVAQRLGQPAFGLLEIAPLGLLMTAVGAAYLMLVGDRLLPVRETVSDLLSGQPKRQFLTEMIVPPASPVIGKSLDEAKLANLSGGRVVDVLRGDESLRRNLPAVRLEAGDRLLFKTAVQGVLGLRELAGIAFEGGASLQEVTTRRTAIVEGIVGPRSSFVERKLSHFNLRRRYGVYIIAVHRQGMNLRDKFEDVRIEVGDTLLIEGPPDGIRRLVETGDLINLTEPEHHPFRRDKAWLAVAAILAVVVLSALDVMPIAGLALIAAVAVVVAGCLPHADLYKSVDWRILFMIFGMLPLGLALEKTGAVLLVADLVAGAAGRFGPHLVLSLIYLLALVLTEVASNNAVGVLLTPIAIGVAHHLGVDPRPFIVAVMFAASSGFATPIGYQTHLFVYGAGGYKYMDFVKIGLPLDILFWIVASLAIPLIWPF</sequence>
<dbReference type="Proteomes" id="UP000781958">
    <property type="component" value="Unassembled WGS sequence"/>
</dbReference>
<reference evidence="9 10" key="1">
    <citation type="submission" date="2021-03" db="EMBL/GenBank/DDBJ databases">
        <title>Genomic Encyclopedia of Type Strains, Phase III (KMG-III): the genomes of soil and plant-associated and newly described type strains.</title>
        <authorList>
            <person name="Whitman W."/>
        </authorList>
    </citation>
    <scope>NUCLEOTIDE SEQUENCE [LARGE SCALE GENOMIC DNA]</scope>
    <source>
        <strain evidence="9 10">IMMIB AFH-6</strain>
    </source>
</reference>
<feature type="transmembrane region" description="Helical" evidence="7">
    <location>
        <begin position="530"/>
        <end position="548"/>
    </location>
</feature>
<feature type="transmembrane region" description="Helical" evidence="7">
    <location>
        <begin position="6"/>
        <end position="21"/>
    </location>
</feature>